<accession>A0ABT9XMP0</accession>
<evidence type="ECO:0000313" key="1">
    <source>
        <dbReference type="EMBL" id="MDQ0191588.1"/>
    </source>
</evidence>
<keyword evidence="2" id="KW-1185">Reference proteome</keyword>
<dbReference type="EMBL" id="JAUSTP010000058">
    <property type="protein sequence ID" value="MDQ0191588.1"/>
    <property type="molecule type" value="Genomic_DNA"/>
</dbReference>
<name>A0ABT9XMP0_9BACL</name>
<proteinExistence type="predicted"/>
<organism evidence="1 2">
    <name type="scientific">Alicyclobacillus cycloheptanicus</name>
    <dbReference type="NCBI Taxonomy" id="1457"/>
    <lineage>
        <taxon>Bacteria</taxon>
        <taxon>Bacillati</taxon>
        <taxon>Bacillota</taxon>
        <taxon>Bacilli</taxon>
        <taxon>Bacillales</taxon>
        <taxon>Alicyclobacillaceae</taxon>
        <taxon>Alicyclobacillus</taxon>
    </lineage>
</organism>
<comment type="caution">
    <text evidence="1">The sequence shown here is derived from an EMBL/GenBank/DDBJ whole genome shotgun (WGS) entry which is preliminary data.</text>
</comment>
<dbReference type="RefSeq" id="WP_274457022.1">
    <property type="nucleotide sequence ID" value="NZ_CP067097.1"/>
</dbReference>
<gene>
    <name evidence="1" type="ORF">J2S03_003459</name>
</gene>
<sequence length="159" mass="17947">MGFESAVQMGKYMKARGFDWSDEIDNYAPVGTPVEGDEEPAVDVVAEFSSDSPDMMAANVMPGSVLQRYLPILIWMDRHRDQFVALLNTGTESQAQIPRYTVPGQLTTKSVHMASSLAQLVQDFSREKNVRQRDIFEIALLEFFRRHGYAKEVEALLSL</sequence>
<evidence type="ECO:0000313" key="2">
    <source>
        <dbReference type="Proteomes" id="UP001232973"/>
    </source>
</evidence>
<dbReference type="Proteomes" id="UP001232973">
    <property type="component" value="Unassembled WGS sequence"/>
</dbReference>
<protein>
    <submittedName>
        <fullName evidence="1">Uncharacterized protein</fullName>
    </submittedName>
</protein>
<reference evidence="1 2" key="1">
    <citation type="submission" date="2023-07" db="EMBL/GenBank/DDBJ databases">
        <title>Genomic Encyclopedia of Type Strains, Phase IV (KMG-IV): sequencing the most valuable type-strain genomes for metagenomic binning, comparative biology and taxonomic classification.</title>
        <authorList>
            <person name="Goeker M."/>
        </authorList>
    </citation>
    <scope>NUCLEOTIDE SEQUENCE [LARGE SCALE GENOMIC DNA]</scope>
    <source>
        <strain evidence="1 2">DSM 4006</strain>
    </source>
</reference>